<evidence type="ECO:0000256" key="5">
    <source>
        <dbReference type="ARBA" id="ARBA00023136"/>
    </source>
</evidence>
<dbReference type="AlphaFoldDB" id="A0AAD3XL29"/>
<dbReference type="Pfam" id="PF00860">
    <property type="entry name" value="Xan_ur_permease"/>
    <property type="match status" value="1"/>
</dbReference>
<dbReference type="PANTHER" id="PTHR11119">
    <property type="entry name" value="XANTHINE-URACIL / VITAMIN C PERMEASE FAMILY MEMBER"/>
    <property type="match status" value="1"/>
</dbReference>
<keyword evidence="3 6" id="KW-0812">Transmembrane</keyword>
<dbReference type="GO" id="GO:0016020">
    <property type="term" value="C:membrane"/>
    <property type="evidence" value="ECO:0007669"/>
    <property type="project" value="UniProtKB-SubCell"/>
</dbReference>
<evidence type="ECO:0000256" key="3">
    <source>
        <dbReference type="ARBA" id="ARBA00022692"/>
    </source>
</evidence>
<feature type="transmembrane region" description="Helical" evidence="6">
    <location>
        <begin position="97"/>
        <end position="119"/>
    </location>
</feature>
<dbReference type="InterPro" id="IPR006043">
    <property type="entry name" value="NCS2"/>
</dbReference>
<organism evidence="7 8">
    <name type="scientific">Nepenthes gracilis</name>
    <name type="common">Slender pitcher plant</name>
    <dbReference type="NCBI Taxonomy" id="150966"/>
    <lineage>
        <taxon>Eukaryota</taxon>
        <taxon>Viridiplantae</taxon>
        <taxon>Streptophyta</taxon>
        <taxon>Embryophyta</taxon>
        <taxon>Tracheophyta</taxon>
        <taxon>Spermatophyta</taxon>
        <taxon>Magnoliopsida</taxon>
        <taxon>eudicotyledons</taxon>
        <taxon>Gunneridae</taxon>
        <taxon>Pentapetalae</taxon>
        <taxon>Caryophyllales</taxon>
        <taxon>Nepenthaceae</taxon>
        <taxon>Nepenthes</taxon>
    </lineage>
</organism>
<evidence type="ECO:0000256" key="6">
    <source>
        <dbReference type="SAM" id="Phobius"/>
    </source>
</evidence>
<sequence>MDRTGKDIADVISTMLLLSGITTILNSYYGTRLPMVLGSSFAFLALTLVAMNFAEFWILTKHKFRHTMRASQGAIIDGSIFQSFLGISKLMPLPLRCINPVMVAPTISTIGVAIFSLGFPQASSYVGINISQILLVLKSSLYLQGVSQTNACKAWGTSAWVKIRYSLQWGLLVF</sequence>
<keyword evidence="5 6" id="KW-0472">Membrane</keyword>
<keyword evidence="8" id="KW-1185">Reference proteome</keyword>
<keyword evidence="4 6" id="KW-1133">Transmembrane helix</keyword>
<proteinExistence type="inferred from homology"/>
<feature type="transmembrane region" description="Helical" evidence="6">
    <location>
        <begin position="12"/>
        <end position="29"/>
    </location>
</feature>
<reference evidence="7" key="1">
    <citation type="submission" date="2023-05" db="EMBL/GenBank/DDBJ databases">
        <title>Nepenthes gracilis genome sequencing.</title>
        <authorList>
            <person name="Fukushima K."/>
        </authorList>
    </citation>
    <scope>NUCLEOTIDE SEQUENCE</scope>
    <source>
        <strain evidence="7">SING2019-196</strain>
    </source>
</reference>
<dbReference type="Proteomes" id="UP001279734">
    <property type="component" value="Unassembled WGS sequence"/>
</dbReference>
<gene>
    <name evidence="7" type="ORF">Nepgr_010447</name>
</gene>
<protein>
    <submittedName>
        <fullName evidence="7">Uncharacterized protein</fullName>
    </submittedName>
</protein>
<comment type="caution">
    <text evidence="7">The sequence shown here is derived from an EMBL/GenBank/DDBJ whole genome shotgun (WGS) entry which is preliminary data.</text>
</comment>
<evidence type="ECO:0000313" key="8">
    <source>
        <dbReference type="Proteomes" id="UP001279734"/>
    </source>
</evidence>
<evidence type="ECO:0000256" key="2">
    <source>
        <dbReference type="ARBA" id="ARBA00008821"/>
    </source>
</evidence>
<feature type="transmembrane region" description="Helical" evidence="6">
    <location>
        <begin position="35"/>
        <end position="59"/>
    </location>
</feature>
<dbReference type="GO" id="GO:0022857">
    <property type="term" value="F:transmembrane transporter activity"/>
    <property type="evidence" value="ECO:0007669"/>
    <property type="project" value="InterPro"/>
</dbReference>
<accession>A0AAD3XL29</accession>
<comment type="similarity">
    <text evidence="2">Belongs to the nucleobase:cation symporter-2 (NCS2) (TC 2.A.40) family.</text>
</comment>
<dbReference type="EMBL" id="BSYO01000008">
    <property type="protein sequence ID" value="GMH08607.1"/>
    <property type="molecule type" value="Genomic_DNA"/>
</dbReference>
<evidence type="ECO:0000313" key="7">
    <source>
        <dbReference type="EMBL" id="GMH08607.1"/>
    </source>
</evidence>
<name>A0AAD3XL29_NEPGR</name>
<evidence type="ECO:0000256" key="1">
    <source>
        <dbReference type="ARBA" id="ARBA00004141"/>
    </source>
</evidence>
<evidence type="ECO:0000256" key="4">
    <source>
        <dbReference type="ARBA" id="ARBA00022989"/>
    </source>
</evidence>
<comment type="subcellular location">
    <subcellularLocation>
        <location evidence="1">Membrane</location>
        <topology evidence="1">Multi-pass membrane protein</topology>
    </subcellularLocation>
</comment>